<gene>
    <name evidence="4" type="ORF">AYBTSS11_LOCUS4161</name>
</gene>
<protein>
    <submittedName>
        <fullName evidence="4">Uncharacterized protein</fullName>
    </submittedName>
</protein>
<proteinExistence type="inferred from homology"/>
<comment type="similarity">
    <text evidence="2">Belongs to the IQD family.</text>
</comment>
<dbReference type="GO" id="GO:0005516">
    <property type="term" value="F:calmodulin binding"/>
    <property type="evidence" value="ECO:0007669"/>
    <property type="project" value="UniProtKB-KW"/>
</dbReference>
<keyword evidence="1" id="KW-0112">Calmodulin-binding</keyword>
<dbReference type="AlphaFoldDB" id="A0AA86VCK9"/>
<organism evidence="4 5">
    <name type="scientific">Sphenostylis stenocarpa</name>
    <dbReference type="NCBI Taxonomy" id="92480"/>
    <lineage>
        <taxon>Eukaryota</taxon>
        <taxon>Viridiplantae</taxon>
        <taxon>Streptophyta</taxon>
        <taxon>Embryophyta</taxon>
        <taxon>Tracheophyta</taxon>
        <taxon>Spermatophyta</taxon>
        <taxon>Magnoliopsida</taxon>
        <taxon>eudicotyledons</taxon>
        <taxon>Gunneridae</taxon>
        <taxon>Pentapetalae</taxon>
        <taxon>rosids</taxon>
        <taxon>fabids</taxon>
        <taxon>Fabales</taxon>
        <taxon>Fabaceae</taxon>
        <taxon>Papilionoideae</taxon>
        <taxon>50 kb inversion clade</taxon>
        <taxon>NPAAA clade</taxon>
        <taxon>indigoferoid/millettioid clade</taxon>
        <taxon>Phaseoleae</taxon>
        <taxon>Sphenostylis</taxon>
    </lineage>
</organism>
<dbReference type="Proteomes" id="UP001189624">
    <property type="component" value="Chromosome 2"/>
</dbReference>
<keyword evidence="5" id="KW-1185">Reference proteome</keyword>
<evidence type="ECO:0000256" key="3">
    <source>
        <dbReference type="SAM" id="MobiDB-lite"/>
    </source>
</evidence>
<dbReference type="PROSITE" id="PS50096">
    <property type="entry name" value="IQ"/>
    <property type="match status" value="1"/>
</dbReference>
<evidence type="ECO:0000256" key="1">
    <source>
        <dbReference type="ARBA" id="ARBA00022860"/>
    </source>
</evidence>
<reference evidence="4" key="1">
    <citation type="submission" date="2023-10" db="EMBL/GenBank/DDBJ databases">
        <authorList>
            <person name="Domelevo Entfellner J.-B."/>
        </authorList>
    </citation>
    <scope>NUCLEOTIDE SEQUENCE</scope>
</reference>
<dbReference type="EMBL" id="OY731399">
    <property type="protein sequence ID" value="CAJ1928015.1"/>
    <property type="molecule type" value="Genomic_DNA"/>
</dbReference>
<feature type="compositionally biased region" description="Basic and acidic residues" evidence="3">
    <location>
        <begin position="40"/>
        <end position="53"/>
    </location>
</feature>
<evidence type="ECO:0000313" key="4">
    <source>
        <dbReference type="EMBL" id="CAJ1928015.1"/>
    </source>
</evidence>
<dbReference type="PANTHER" id="PTHR32295:SF11">
    <property type="entry name" value="PROTEIN IQ-DOMAIN 22"/>
    <property type="match status" value="1"/>
</dbReference>
<accession>A0AA86VCK9</accession>
<feature type="region of interest" description="Disordered" evidence="3">
    <location>
        <begin position="1"/>
        <end position="66"/>
    </location>
</feature>
<sequence length="169" mass="18148">MGKASKWFRGLLGLKRPDSPSSAAATKPPKDRRRWSFVKSYREKDHSATDHHAPPTNGGHSSGHVESADPHIAAVTAAMAEAAFAAVARLTSSGRCPATVAGEVTREKWAAVKIQAAFRGSLLLTRIEVRPASPSLCVSFPSVLPFSLLNAILLYTLHAHALPRARHKV</sequence>
<evidence type="ECO:0000256" key="2">
    <source>
        <dbReference type="ARBA" id="ARBA00024341"/>
    </source>
</evidence>
<evidence type="ECO:0000313" key="5">
    <source>
        <dbReference type="Proteomes" id="UP001189624"/>
    </source>
</evidence>
<dbReference type="PANTHER" id="PTHR32295">
    <property type="entry name" value="IQ-DOMAIN 5-RELATED"/>
    <property type="match status" value="1"/>
</dbReference>
<name>A0AA86VCK9_9FABA</name>
<dbReference type="Gramene" id="rna-AYBTSS11_LOCUS4161">
    <property type="protein sequence ID" value="CAJ1928015.1"/>
    <property type="gene ID" value="gene-AYBTSS11_LOCUS4161"/>
</dbReference>